<feature type="signal peptide" evidence="1">
    <location>
        <begin position="1"/>
        <end position="29"/>
    </location>
</feature>
<name>A0AA39JDK1_9AGAR</name>
<evidence type="ECO:0000313" key="3">
    <source>
        <dbReference type="Proteomes" id="UP001175226"/>
    </source>
</evidence>
<dbReference type="EMBL" id="JAUEPT010000042">
    <property type="protein sequence ID" value="KAK0438643.1"/>
    <property type="molecule type" value="Genomic_DNA"/>
</dbReference>
<reference evidence="2" key="1">
    <citation type="submission" date="2023-06" db="EMBL/GenBank/DDBJ databases">
        <authorList>
            <consortium name="Lawrence Berkeley National Laboratory"/>
            <person name="Ahrendt S."/>
            <person name="Sahu N."/>
            <person name="Indic B."/>
            <person name="Wong-Bajracharya J."/>
            <person name="Merenyi Z."/>
            <person name="Ke H.-M."/>
            <person name="Monk M."/>
            <person name="Kocsube S."/>
            <person name="Drula E."/>
            <person name="Lipzen A."/>
            <person name="Balint B."/>
            <person name="Henrissat B."/>
            <person name="Andreopoulos B."/>
            <person name="Martin F.M."/>
            <person name="Harder C.B."/>
            <person name="Rigling D."/>
            <person name="Ford K.L."/>
            <person name="Foster G.D."/>
            <person name="Pangilinan J."/>
            <person name="Papanicolaou A."/>
            <person name="Barry K."/>
            <person name="LaButti K."/>
            <person name="Viragh M."/>
            <person name="Koriabine M."/>
            <person name="Yan M."/>
            <person name="Riley R."/>
            <person name="Champramary S."/>
            <person name="Plett K.L."/>
            <person name="Tsai I.J."/>
            <person name="Slot J."/>
            <person name="Sipos G."/>
            <person name="Plett J."/>
            <person name="Nagy L.G."/>
            <person name="Grigoriev I.V."/>
        </authorList>
    </citation>
    <scope>NUCLEOTIDE SEQUENCE</scope>
    <source>
        <strain evidence="2">FPL87.14</strain>
    </source>
</reference>
<sequence length="84" mass="9677">MKAGWRGERIMKLINLGLVCSYLISPIRLADNDSKHFTGSATWHQVETMCSLASPSLHIRRHSLVDINRITWEPSPCHTENERY</sequence>
<evidence type="ECO:0008006" key="4">
    <source>
        <dbReference type="Google" id="ProtNLM"/>
    </source>
</evidence>
<keyword evidence="1" id="KW-0732">Signal</keyword>
<keyword evidence="3" id="KW-1185">Reference proteome</keyword>
<evidence type="ECO:0000256" key="1">
    <source>
        <dbReference type="SAM" id="SignalP"/>
    </source>
</evidence>
<organism evidence="2 3">
    <name type="scientific">Armillaria borealis</name>
    <dbReference type="NCBI Taxonomy" id="47425"/>
    <lineage>
        <taxon>Eukaryota</taxon>
        <taxon>Fungi</taxon>
        <taxon>Dikarya</taxon>
        <taxon>Basidiomycota</taxon>
        <taxon>Agaricomycotina</taxon>
        <taxon>Agaricomycetes</taxon>
        <taxon>Agaricomycetidae</taxon>
        <taxon>Agaricales</taxon>
        <taxon>Marasmiineae</taxon>
        <taxon>Physalacriaceae</taxon>
        <taxon>Armillaria</taxon>
    </lineage>
</organism>
<feature type="chain" id="PRO_5041426837" description="Secreted protein" evidence="1">
    <location>
        <begin position="30"/>
        <end position="84"/>
    </location>
</feature>
<gene>
    <name evidence="2" type="ORF">EV421DRAFT_1824297</name>
</gene>
<protein>
    <recommendedName>
        <fullName evidence="4">Secreted protein</fullName>
    </recommendedName>
</protein>
<dbReference type="AlphaFoldDB" id="A0AA39JDK1"/>
<dbReference type="Proteomes" id="UP001175226">
    <property type="component" value="Unassembled WGS sequence"/>
</dbReference>
<proteinExistence type="predicted"/>
<comment type="caution">
    <text evidence="2">The sequence shown here is derived from an EMBL/GenBank/DDBJ whole genome shotgun (WGS) entry which is preliminary data.</text>
</comment>
<evidence type="ECO:0000313" key="2">
    <source>
        <dbReference type="EMBL" id="KAK0438643.1"/>
    </source>
</evidence>
<accession>A0AA39JDK1</accession>